<reference evidence="1 2" key="1">
    <citation type="journal article" date="2013" name="Genome Announc.">
        <title>Genome Sequence of Rhizobium lupini HPC(L) Isolated from Saline Desert Soil, Kutch (Gujarat).</title>
        <authorList>
            <person name="Agarwal L."/>
            <person name="Purohit H.J."/>
        </authorList>
    </citation>
    <scope>NUCLEOTIDE SEQUENCE [LARGE SCALE GENOMIC DNA]</scope>
    <source>
        <strain evidence="2">HPC(L)</strain>
    </source>
</reference>
<proteinExistence type="predicted"/>
<organism evidence="1 2">
    <name type="scientific">Bradyrhizobium lupini HPC(L)</name>
    <dbReference type="NCBI Taxonomy" id="1229491"/>
    <lineage>
        <taxon>Bacteria</taxon>
        <taxon>Pseudomonadati</taxon>
        <taxon>Pseudomonadota</taxon>
        <taxon>Alphaproteobacteria</taxon>
        <taxon>Hyphomicrobiales</taxon>
        <taxon>Nitrobacteraceae</taxon>
        <taxon>Bradyrhizobium</taxon>
    </lineage>
</organism>
<accession>A0ABP2RIB1</accession>
<keyword evidence="2" id="KW-1185">Reference proteome</keyword>
<sequence length="230" mass="26087">MRVRWYGLHTELTTSDIAEYLKNMPYRDGSSDGFFVERLRSNFLEASLIQRLQTTHETTDPFGHQEKYEIVEYLRTYFRISPETASLELRDPGRFGSRLLSRLVEALDHRFSIEEPSIDPLVWATRFREIVGVYGSIEKVQIGSVAIADGAVGQVLVKGSGDIADAAIKFVAPAKYSLEKVQLKFRAARGSISFQRNASVIFSTGLDEQWMDALRDSLREVQSHRAVSYS</sequence>
<comment type="caution">
    <text evidence="1">The sequence shown here is derived from an EMBL/GenBank/DDBJ whole genome shotgun (WGS) entry which is preliminary data.</text>
</comment>
<gene>
    <name evidence="1" type="ORF">C241_27165</name>
</gene>
<dbReference type="RefSeq" id="WP_006700644.1">
    <property type="nucleotide sequence ID" value="NZ_AMQQ01000074.1"/>
</dbReference>
<protein>
    <submittedName>
        <fullName evidence="1">Uncharacterized protein</fullName>
    </submittedName>
</protein>
<evidence type="ECO:0000313" key="2">
    <source>
        <dbReference type="Proteomes" id="UP000017668"/>
    </source>
</evidence>
<dbReference type="EMBL" id="AMQQ01000074">
    <property type="protein sequence ID" value="EKJ93035.1"/>
    <property type="molecule type" value="Genomic_DNA"/>
</dbReference>
<name>A0ABP2RIB1_RHILU</name>
<evidence type="ECO:0000313" key="1">
    <source>
        <dbReference type="EMBL" id="EKJ93035.1"/>
    </source>
</evidence>
<dbReference type="Proteomes" id="UP000017668">
    <property type="component" value="Unassembled WGS sequence"/>
</dbReference>